<gene>
    <name evidence="2" type="ORF">K788_0002228</name>
</gene>
<protein>
    <submittedName>
        <fullName evidence="2">Uncharacterized protein</fullName>
    </submittedName>
</protein>
<feature type="region of interest" description="Disordered" evidence="1">
    <location>
        <begin position="1"/>
        <end position="33"/>
    </location>
</feature>
<dbReference type="Proteomes" id="UP000019146">
    <property type="component" value="Chromosome 1"/>
</dbReference>
<reference evidence="2 3" key="1">
    <citation type="journal article" date="2014" name="Genome Announc.">
        <title>Draft Genome Sequence of the Haloacid-Degrading Burkholderia caribensis Strain MBA4.</title>
        <authorList>
            <person name="Pan Y."/>
            <person name="Kong K.F."/>
            <person name="Tsang J.S."/>
        </authorList>
    </citation>
    <scope>NUCLEOTIDE SEQUENCE [LARGE SCALE GENOMIC DNA]</scope>
    <source>
        <strain evidence="2 3">MBA4</strain>
    </source>
</reference>
<organism evidence="2 3">
    <name type="scientific">Paraburkholderia caribensis MBA4</name>
    <dbReference type="NCBI Taxonomy" id="1323664"/>
    <lineage>
        <taxon>Bacteria</taxon>
        <taxon>Pseudomonadati</taxon>
        <taxon>Pseudomonadota</taxon>
        <taxon>Betaproteobacteria</taxon>
        <taxon>Burkholderiales</taxon>
        <taxon>Burkholderiaceae</taxon>
        <taxon>Paraburkholderia</taxon>
    </lineage>
</organism>
<dbReference type="AlphaFoldDB" id="A0A0P0R914"/>
<sequence length="45" mass="4560">MATDTAGTDALASTAADHVKSEQPVVSGPAVKPAGEARWARYCTA</sequence>
<evidence type="ECO:0000256" key="1">
    <source>
        <dbReference type="SAM" id="MobiDB-lite"/>
    </source>
</evidence>
<accession>A0A0P0R914</accession>
<evidence type="ECO:0000313" key="3">
    <source>
        <dbReference type="Proteomes" id="UP000019146"/>
    </source>
</evidence>
<dbReference type="EMBL" id="CP012746">
    <property type="protein sequence ID" value="ALL64715.1"/>
    <property type="molecule type" value="Genomic_DNA"/>
</dbReference>
<evidence type="ECO:0000313" key="2">
    <source>
        <dbReference type="EMBL" id="ALL64715.1"/>
    </source>
</evidence>
<proteinExistence type="predicted"/>
<name>A0A0P0R914_9BURK</name>
<dbReference type="KEGG" id="bcai:K788_0002228"/>